<evidence type="ECO:0000256" key="3">
    <source>
        <dbReference type="ARBA" id="ARBA00022452"/>
    </source>
</evidence>
<evidence type="ECO:0000256" key="8">
    <source>
        <dbReference type="SAM" id="SignalP"/>
    </source>
</evidence>
<dbReference type="Pfam" id="PF07660">
    <property type="entry name" value="STN"/>
    <property type="match status" value="1"/>
</dbReference>
<feature type="signal peptide" evidence="8">
    <location>
        <begin position="1"/>
        <end position="36"/>
    </location>
</feature>
<comment type="caution">
    <text evidence="10">The sequence shown here is derived from an EMBL/GenBank/DDBJ whole genome shotgun (WGS) entry which is preliminary data.</text>
</comment>
<dbReference type="SUPFAM" id="SSF49464">
    <property type="entry name" value="Carboxypeptidase regulatory domain-like"/>
    <property type="match status" value="1"/>
</dbReference>
<keyword evidence="4 7" id="KW-0812">Transmembrane</keyword>
<dbReference type="Gene3D" id="3.55.50.30">
    <property type="match status" value="1"/>
</dbReference>
<dbReference type="InterPro" id="IPR023996">
    <property type="entry name" value="TonB-dep_OMP_SusC/RagA"/>
</dbReference>
<dbReference type="InterPro" id="IPR036942">
    <property type="entry name" value="Beta-barrel_TonB_sf"/>
</dbReference>
<dbReference type="InterPro" id="IPR012910">
    <property type="entry name" value="Plug_dom"/>
</dbReference>
<keyword evidence="8" id="KW-0732">Signal</keyword>
<dbReference type="InterPro" id="IPR023997">
    <property type="entry name" value="TonB-dep_OMP_SusC/RagA_CS"/>
</dbReference>
<dbReference type="GO" id="GO:0009279">
    <property type="term" value="C:cell outer membrane"/>
    <property type="evidence" value="ECO:0007669"/>
    <property type="project" value="UniProtKB-SubCell"/>
</dbReference>
<dbReference type="Pfam" id="PF13715">
    <property type="entry name" value="CarbopepD_reg_2"/>
    <property type="match status" value="1"/>
</dbReference>
<comment type="subcellular location">
    <subcellularLocation>
        <location evidence="1 7">Cell outer membrane</location>
        <topology evidence="1 7">Multi-pass membrane protein</topology>
    </subcellularLocation>
</comment>
<feature type="domain" description="Secretin/TonB short N-terminal" evidence="9">
    <location>
        <begin position="64"/>
        <end position="115"/>
    </location>
</feature>
<dbReference type="InterPro" id="IPR011662">
    <property type="entry name" value="Secretin/TonB_short_N"/>
</dbReference>
<evidence type="ECO:0000313" key="10">
    <source>
        <dbReference type="EMBL" id="POY36215.1"/>
    </source>
</evidence>
<evidence type="ECO:0000256" key="7">
    <source>
        <dbReference type="PROSITE-ProRule" id="PRU01360"/>
    </source>
</evidence>
<keyword evidence="11" id="KW-1185">Reference proteome</keyword>
<dbReference type="Proteomes" id="UP000236893">
    <property type="component" value="Unassembled WGS sequence"/>
</dbReference>
<dbReference type="AlphaFoldDB" id="A0A2S5A0Y6"/>
<evidence type="ECO:0000256" key="1">
    <source>
        <dbReference type="ARBA" id="ARBA00004571"/>
    </source>
</evidence>
<evidence type="ECO:0000256" key="6">
    <source>
        <dbReference type="ARBA" id="ARBA00023237"/>
    </source>
</evidence>
<protein>
    <submittedName>
        <fullName evidence="10">SusC/RagA family TonB-linked outer membrane protein</fullName>
    </submittedName>
</protein>
<dbReference type="Gene3D" id="2.40.170.20">
    <property type="entry name" value="TonB-dependent receptor, beta-barrel domain"/>
    <property type="match status" value="1"/>
</dbReference>
<dbReference type="NCBIfam" id="TIGR04056">
    <property type="entry name" value="OMP_RagA_SusC"/>
    <property type="match status" value="1"/>
</dbReference>
<reference evidence="10 11" key="1">
    <citation type="submission" date="2018-01" db="EMBL/GenBank/DDBJ databases">
        <authorList>
            <person name="Gaut B.S."/>
            <person name="Morton B.R."/>
            <person name="Clegg M.T."/>
            <person name="Duvall M.R."/>
        </authorList>
    </citation>
    <scope>NUCLEOTIDE SEQUENCE [LARGE SCALE GENOMIC DNA]</scope>
    <source>
        <strain evidence="10 11">HR-AV</strain>
    </source>
</reference>
<organism evidence="10 11">
    <name type="scientific">Solitalea longa</name>
    <dbReference type="NCBI Taxonomy" id="2079460"/>
    <lineage>
        <taxon>Bacteria</taxon>
        <taxon>Pseudomonadati</taxon>
        <taxon>Bacteroidota</taxon>
        <taxon>Sphingobacteriia</taxon>
        <taxon>Sphingobacteriales</taxon>
        <taxon>Sphingobacteriaceae</taxon>
        <taxon>Solitalea</taxon>
    </lineage>
</organism>
<name>A0A2S5A0Y6_9SPHI</name>
<keyword evidence="6 7" id="KW-0998">Cell outer membrane</keyword>
<keyword evidence="5 7" id="KW-0472">Membrane</keyword>
<evidence type="ECO:0000256" key="2">
    <source>
        <dbReference type="ARBA" id="ARBA00022448"/>
    </source>
</evidence>
<dbReference type="PROSITE" id="PS52016">
    <property type="entry name" value="TONB_DEPENDENT_REC_3"/>
    <property type="match status" value="1"/>
</dbReference>
<dbReference type="Gene3D" id="2.170.130.10">
    <property type="entry name" value="TonB-dependent receptor, plug domain"/>
    <property type="match status" value="1"/>
</dbReference>
<sequence>MKKNYLRFIPIKSLKGLRKKGLTAILLLTLSINVMAQSAPKVSLNVKNAQVSTVFETLKKQTKVYFVYNHEEVNALPKITLNVKDQPIEKVLDQILEGSDLVYSIQQGSVIIRLKNSKEYKLSPARKKIAISGVVTDETNAPLPGASVVETGTNNGTMTNEKGQFQLNVEDNGSITVSSLGMAPQKVQVAGKTSFKISLNVTSNGLKEVVVATGMFKKATQSYTGAATTITAKELETASNRNLIAAIRNIDPSFNVLVNNQAGSNPNSIPDVTIRGASNLPNVNQVGYDDQVRALNAPYVILDGFPSTMQKLYDLNVDQVETITILKDASATAIYGSKAANGVIAITLKAPKAGKLEVGFRTSVSLEAADLSAYNLLDARQKLDLEQKAGLYSAARVDDQLTRNNYYNYLLNEVNRGVNTYWLSQPIRTGVGQQHSLNLGGGDQSFRYSANVSLNDIQGAMKESGRKTYSASINLSYTFKKFKFSNNASYSQGYSQDSPYGSFNEYVKQNPYWRAFDEKGKVLKYLGDPGDGSYFGRWSKLPVNPLYNASLNTFNKRENTGLTNNTSLEWQVLNELVMRGRLGISKGTNQSDIYRPADHTAFDDYGPENVFRKGDYQYGTGKNINYDASLNLAFTKTFVSKHTVFAGLDYSISSNSNWSYGFTAEGFSNPKFNFLSMGLQYPANGKPSGSENTARTIGVVGNLNYIYDNRYMVEGSYRLDGSSQLGDQKKFAPFWSVGGGWNIDREAFFQDQSIVNRLKLRGSVGVTGAQFSSGNLAMSAYQYDMGDRYYNWTGANLLSLGNENLKWQSTLQSDIGIDAEFLNSRLKINADYYQKLTKDLMSSVNLPASSGYTSYAENMGNMLNKGYEVRVTGTMVRDTRRQLYWNLTVGAMHNSNKITKISEALKNAQNALVRNKTATPNTLYREGQSISTIYVVPSLGIDPSTGKEMYRTADGSATYTWNGADMVAYGSTDPDVLGNISSMVRYKKITFNISFGYRTGGQLYNETLINRVENADFKYNVDARVYNDRWQNPGDIVEFKGLMVTTETGKTSRFVENETTINCQNINLAYDIRSDYLQKRLGVRRMSVSASWSDPFYISTVKQERGTNYPFSRNFSFSLNTTF</sequence>
<dbReference type="EMBL" id="PQVF01000007">
    <property type="protein sequence ID" value="POY36215.1"/>
    <property type="molecule type" value="Genomic_DNA"/>
</dbReference>
<dbReference type="OrthoDB" id="1094723at2"/>
<dbReference type="InterPro" id="IPR039426">
    <property type="entry name" value="TonB-dep_rcpt-like"/>
</dbReference>
<keyword evidence="2 7" id="KW-0813">Transport</keyword>
<evidence type="ECO:0000256" key="4">
    <source>
        <dbReference type="ARBA" id="ARBA00022692"/>
    </source>
</evidence>
<proteinExistence type="inferred from homology"/>
<comment type="similarity">
    <text evidence="7">Belongs to the TonB-dependent receptor family.</text>
</comment>
<evidence type="ECO:0000256" key="5">
    <source>
        <dbReference type="ARBA" id="ARBA00023136"/>
    </source>
</evidence>
<evidence type="ECO:0000313" key="11">
    <source>
        <dbReference type="Proteomes" id="UP000236893"/>
    </source>
</evidence>
<feature type="chain" id="PRO_5015772313" evidence="8">
    <location>
        <begin position="37"/>
        <end position="1123"/>
    </location>
</feature>
<dbReference type="InterPro" id="IPR037066">
    <property type="entry name" value="Plug_dom_sf"/>
</dbReference>
<dbReference type="NCBIfam" id="TIGR04057">
    <property type="entry name" value="SusC_RagA_signa"/>
    <property type="match status" value="1"/>
</dbReference>
<dbReference type="RefSeq" id="WP_103789133.1">
    <property type="nucleotide sequence ID" value="NZ_PQVF01000007.1"/>
</dbReference>
<evidence type="ECO:0000259" key="9">
    <source>
        <dbReference type="SMART" id="SM00965"/>
    </source>
</evidence>
<dbReference type="SUPFAM" id="SSF56935">
    <property type="entry name" value="Porins"/>
    <property type="match status" value="1"/>
</dbReference>
<gene>
    <name evidence="10" type="ORF">C3K47_10685</name>
</gene>
<accession>A0A2S5A0Y6</accession>
<dbReference type="SMART" id="SM00965">
    <property type="entry name" value="STN"/>
    <property type="match status" value="1"/>
</dbReference>
<dbReference type="Pfam" id="PF07715">
    <property type="entry name" value="Plug"/>
    <property type="match status" value="1"/>
</dbReference>
<keyword evidence="3 7" id="KW-1134">Transmembrane beta strand</keyword>
<dbReference type="Gene3D" id="2.60.40.1120">
    <property type="entry name" value="Carboxypeptidase-like, regulatory domain"/>
    <property type="match status" value="1"/>
</dbReference>
<dbReference type="InterPro" id="IPR008969">
    <property type="entry name" value="CarboxyPept-like_regulatory"/>
</dbReference>